<evidence type="ECO:0000259" key="2">
    <source>
        <dbReference type="Pfam" id="PF12937"/>
    </source>
</evidence>
<evidence type="ECO:0000256" key="1">
    <source>
        <dbReference type="SAM" id="SignalP"/>
    </source>
</evidence>
<feature type="signal peptide" evidence="1">
    <location>
        <begin position="1"/>
        <end position="16"/>
    </location>
</feature>
<organism evidence="3 4">
    <name type="scientific">Paraphaeosphaeria minitans</name>
    <dbReference type="NCBI Taxonomy" id="565426"/>
    <lineage>
        <taxon>Eukaryota</taxon>
        <taxon>Fungi</taxon>
        <taxon>Dikarya</taxon>
        <taxon>Ascomycota</taxon>
        <taxon>Pezizomycotina</taxon>
        <taxon>Dothideomycetes</taxon>
        <taxon>Pleosporomycetidae</taxon>
        <taxon>Pleosporales</taxon>
        <taxon>Massarineae</taxon>
        <taxon>Didymosphaeriaceae</taxon>
        <taxon>Paraphaeosphaeria</taxon>
    </lineage>
</organism>
<dbReference type="InterPro" id="IPR036047">
    <property type="entry name" value="F-box-like_dom_sf"/>
</dbReference>
<proteinExistence type="predicted"/>
<name>A0A9P6KRX2_9PLEO</name>
<feature type="chain" id="PRO_5040347085" description="F-box domain-containing protein" evidence="1">
    <location>
        <begin position="17"/>
        <end position="490"/>
    </location>
</feature>
<protein>
    <recommendedName>
        <fullName evidence="2">F-box domain-containing protein</fullName>
    </recommendedName>
</protein>
<dbReference type="EMBL" id="WJXW01000004">
    <property type="protein sequence ID" value="KAF9736672.1"/>
    <property type="molecule type" value="Genomic_DNA"/>
</dbReference>
<sequence>MGVLLCAMSFATRMQASEPEPDTLMQYSRLLTLPDELLLSIARRVPKNADLCHLSLSCRKLKTVSQETLVKKVLLPSNRMLQLVRTLCNRPDLCEKISSVDLDDYAKTGPPRILPWVAEWRSLKRCRDIVAAEVFDNIIGDECAEDVELLWSKNHRFLLDVLIASCPNIKKLSLRLPGSEEDPLSIISGNEDISLLNPFSGVSRRLLDKQLQSLTIRETDSRTLLRTPNVTLASFSNLTHLSIPTDALILMDRKPTDVSQALPSSLRHLQIKPCSRYVSLWFPSFATACVNGVLPRLCHVDFHFRNSLKDSLTWIDQGRGLLSSMRDVIDLLKRNHGISLRGYNESGICTGDLLEELDAWSHLSTTELWYPAEKDEEFSSVVARTKEGSPRRRTEEEISTYIKRDRLSQKSVFTRNNIFKPDIHLLVTAPRLFSIDVEELPMIVTPRFTSEFARWLASVAAAQRMSEPTLRGALTHLSLSSPSDEGKPGK</sequence>
<dbReference type="AlphaFoldDB" id="A0A9P6KRX2"/>
<dbReference type="SUPFAM" id="SSF81383">
    <property type="entry name" value="F-box domain"/>
    <property type="match status" value="1"/>
</dbReference>
<keyword evidence="1" id="KW-0732">Signal</keyword>
<reference evidence="3" key="1">
    <citation type="journal article" date="2020" name="Mol. Plant Microbe Interact.">
        <title>Genome Sequence of the Biocontrol Agent Coniothyrium minitans strain Conio (IMI 134523).</title>
        <authorList>
            <person name="Patel D."/>
            <person name="Shittu T.A."/>
            <person name="Baroncelli R."/>
            <person name="Muthumeenakshi S."/>
            <person name="Osborne T.H."/>
            <person name="Janganan T.K."/>
            <person name="Sreenivasaprasad S."/>
        </authorList>
    </citation>
    <scope>NUCLEOTIDE SEQUENCE</scope>
    <source>
        <strain evidence="3">Conio</strain>
    </source>
</reference>
<dbReference type="OrthoDB" id="3768945at2759"/>
<evidence type="ECO:0000313" key="4">
    <source>
        <dbReference type="Proteomes" id="UP000756921"/>
    </source>
</evidence>
<feature type="domain" description="F-box" evidence="2">
    <location>
        <begin position="31"/>
        <end position="72"/>
    </location>
</feature>
<accession>A0A9P6KRX2</accession>
<keyword evidence="4" id="KW-1185">Reference proteome</keyword>
<evidence type="ECO:0000313" key="3">
    <source>
        <dbReference type="EMBL" id="KAF9736672.1"/>
    </source>
</evidence>
<dbReference type="Pfam" id="PF12937">
    <property type="entry name" value="F-box-like"/>
    <property type="match status" value="1"/>
</dbReference>
<comment type="caution">
    <text evidence="3">The sequence shown here is derived from an EMBL/GenBank/DDBJ whole genome shotgun (WGS) entry which is preliminary data.</text>
</comment>
<dbReference type="Proteomes" id="UP000756921">
    <property type="component" value="Unassembled WGS sequence"/>
</dbReference>
<gene>
    <name evidence="3" type="ORF">PMIN01_04451</name>
</gene>
<dbReference type="InterPro" id="IPR001810">
    <property type="entry name" value="F-box_dom"/>
</dbReference>